<dbReference type="AlphaFoldDB" id="A0A2G1DJV4"/>
<keyword evidence="1" id="KW-0812">Transmembrane</keyword>
<keyword evidence="4" id="KW-1185">Reference proteome</keyword>
<dbReference type="EMBL" id="CP032098">
    <property type="protein sequence ID" value="AXX92939.1"/>
    <property type="molecule type" value="Genomic_DNA"/>
</dbReference>
<dbReference type="RefSeq" id="WP_099341827.1">
    <property type="nucleotide sequence ID" value="NZ_CP032098.1"/>
</dbReference>
<evidence type="ECO:0000313" key="4">
    <source>
        <dbReference type="Proteomes" id="UP000221222"/>
    </source>
</evidence>
<dbReference type="KEGG" id="amol:AMOL_1979"/>
<gene>
    <name evidence="2" type="ORF">AMOL_1979</name>
    <name evidence="3" type="ORF">CPU12_04200</name>
</gene>
<organism evidence="3 4">
    <name type="scientific">Malaciobacter molluscorum LMG 25693</name>
    <dbReference type="NCBI Taxonomy" id="870501"/>
    <lineage>
        <taxon>Bacteria</taxon>
        <taxon>Pseudomonadati</taxon>
        <taxon>Campylobacterota</taxon>
        <taxon>Epsilonproteobacteria</taxon>
        <taxon>Campylobacterales</taxon>
        <taxon>Arcobacteraceae</taxon>
        <taxon>Malaciobacter</taxon>
    </lineage>
</organism>
<protein>
    <submittedName>
        <fullName evidence="2">Membrane protein</fullName>
    </submittedName>
</protein>
<reference evidence="2 5" key="2">
    <citation type="submission" date="2018-08" db="EMBL/GenBank/DDBJ databases">
        <title>Complete genome of the Arcobacter molluscorum type strain LMG 25693.</title>
        <authorList>
            <person name="Miller W.G."/>
            <person name="Yee E."/>
            <person name="Bono J.L."/>
        </authorList>
    </citation>
    <scope>NUCLEOTIDE SEQUENCE [LARGE SCALE GENOMIC DNA]</scope>
    <source>
        <strain evidence="2 5">CECT 7696</strain>
    </source>
</reference>
<sequence length="120" mass="14108">MRIVLKDNSLLVSLFSVVLIGLYAFGVSTSNHILDDNFRVLALLIIVMLFYIVYTKKSPQRVFLTKLSTIILLFILALYSYSINYYILFFALILTSYWIGRFFQIILLKKYDENLNEILY</sequence>
<feature type="transmembrane region" description="Helical" evidence="1">
    <location>
        <begin position="87"/>
        <end position="108"/>
    </location>
</feature>
<evidence type="ECO:0000313" key="3">
    <source>
        <dbReference type="EMBL" id="PHO18769.1"/>
    </source>
</evidence>
<dbReference type="EMBL" id="NXFY01000004">
    <property type="protein sequence ID" value="PHO18769.1"/>
    <property type="molecule type" value="Genomic_DNA"/>
</dbReference>
<feature type="transmembrane region" description="Helical" evidence="1">
    <location>
        <begin position="38"/>
        <end position="55"/>
    </location>
</feature>
<reference evidence="3 4" key="1">
    <citation type="submission" date="2017-09" db="EMBL/GenBank/DDBJ databases">
        <title>Arcobacter canalis sp. nov., a new species isolated from a water canal contaminated with urban sewage.</title>
        <authorList>
            <person name="Perez-Cataluna A."/>
            <person name="Salas-Masso N."/>
            <person name="Figueras M.J."/>
        </authorList>
    </citation>
    <scope>NUCLEOTIDE SEQUENCE [LARGE SCALE GENOMIC DNA]</scope>
    <source>
        <strain evidence="3 4">F98-3</strain>
    </source>
</reference>
<keyword evidence="1" id="KW-0472">Membrane</keyword>
<dbReference type="Proteomes" id="UP000221222">
    <property type="component" value="Unassembled WGS sequence"/>
</dbReference>
<dbReference type="Proteomes" id="UP000262712">
    <property type="component" value="Chromosome"/>
</dbReference>
<keyword evidence="1" id="KW-1133">Transmembrane helix</keyword>
<evidence type="ECO:0000313" key="5">
    <source>
        <dbReference type="Proteomes" id="UP000262712"/>
    </source>
</evidence>
<name>A0A2G1DJV4_9BACT</name>
<feature type="transmembrane region" description="Helical" evidence="1">
    <location>
        <begin position="9"/>
        <end position="26"/>
    </location>
</feature>
<evidence type="ECO:0000313" key="2">
    <source>
        <dbReference type="EMBL" id="AXX92939.1"/>
    </source>
</evidence>
<accession>A0A2G1DJV4</accession>
<evidence type="ECO:0000256" key="1">
    <source>
        <dbReference type="SAM" id="Phobius"/>
    </source>
</evidence>
<feature type="transmembrane region" description="Helical" evidence="1">
    <location>
        <begin position="62"/>
        <end position="81"/>
    </location>
</feature>
<proteinExistence type="predicted"/>